<evidence type="ECO:0000256" key="11">
    <source>
        <dbReference type="ARBA" id="ARBA00022989"/>
    </source>
</evidence>
<evidence type="ECO:0000256" key="7">
    <source>
        <dbReference type="ARBA" id="ARBA00022753"/>
    </source>
</evidence>
<dbReference type="FunFam" id="3.40.1110.10:FF:000026">
    <property type="entry name" value="Cation-transporting ATPase"/>
    <property type="match status" value="1"/>
</dbReference>
<feature type="transmembrane region" description="Helical" evidence="14">
    <location>
        <begin position="935"/>
        <end position="952"/>
    </location>
</feature>
<dbReference type="EMBL" id="JAIWYP010000004">
    <property type="protein sequence ID" value="KAH3832909.1"/>
    <property type="molecule type" value="Genomic_DNA"/>
</dbReference>
<dbReference type="InterPro" id="IPR018303">
    <property type="entry name" value="ATPase_P-typ_P_site"/>
</dbReference>
<name>A0A9D4K4R1_DREPO</name>
<organism evidence="18 19">
    <name type="scientific">Dreissena polymorpha</name>
    <name type="common">Zebra mussel</name>
    <name type="synonym">Mytilus polymorpha</name>
    <dbReference type="NCBI Taxonomy" id="45954"/>
    <lineage>
        <taxon>Eukaryota</taxon>
        <taxon>Metazoa</taxon>
        <taxon>Spiralia</taxon>
        <taxon>Lophotrochozoa</taxon>
        <taxon>Mollusca</taxon>
        <taxon>Bivalvia</taxon>
        <taxon>Autobranchia</taxon>
        <taxon>Heteroconchia</taxon>
        <taxon>Euheterodonta</taxon>
        <taxon>Imparidentia</taxon>
        <taxon>Neoheterodontei</taxon>
        <taxon>Myida</taxon>
        <taxon>Dreissenoidea</taxon>
        <taxon>Dreissenidae</taxon>
        <taxon>Dreissena</taxon>
    </lineage>
</organism>
<keyword evidence="9 14" id="KW-0460">Magnesium</keyword>
<keyword evidence="11 14" id="KW-1133">Transmembrane helix</keyword>
<evidence type="ECO:0000256" key="15">
    <source>
        <dbReference type="SAM" id="MobiDB-lite"/>
    </source>
</evidence>
<reference evidence="18" key="1">
    <citation type="journal article" date="2019" name="bioRxiv">
        <title>The Genome of the Zebra Mussel, Dreissena polymorpha: A Resource for Invasive Species Research.</title>
        <authorList>
            <person name="McCartney M.A."/>
            <person name="Auch B."/>
            <person name="Kono T."/>
            <person name="Mallez S."/>
            <person name="Zhang Y."/>
            <person name="Obille A."/>
            <person name="Becker A."/>
            <person name="Abrahante J.E."/>
            <person name="Garbe J."/>
            <person name="Badalamenti J.P."/>
            <person name="Herman A."/>
            <person name="Mangelson H."/>
            <person name="Liachko I."/>
            <person name="Sullivan S."/>
            <person name="Sone E.D."/>
            <person name="Koren S."/>
            <person name="Silverstein K.A.T."/>
            <person name="Beckman K.B."/>
            <person name="Gohl D.M."/>
        </authorList>
    </citation>
    <scope>NUCLEOTIDE SEQUENCE</scope>
    <source>
        <strain evidence="18">Duluth1</strain>
        <tissue evidence="18">Whole animal</tissue>
    </source>
</reference>
<evidence type="ECO:0000256" key="12">
    <source>
        <dbReference type="ARBA" id="ARBA00023136"/>
    </source>
</evidence>
<evidence type="ECO:0000259" key="17">
    <source>
        <dbReference type="Pfam" id="PF12409"/>
    </source>
</evidence>
<keyword evidence="4 14" id="KW-0812">Transmembrane</keyword>
<dbReference type="PRINTS" id="PR00119">
    <property type="entry name" value="CATATPASE"/>
</dbReference>
<dbReference type="Pfam" id="PF12409">
    <property type="entry name" value="P5-ATPase"/>
    <property type="match status" value="1"/>
</dbReference>
<feature type="region of interest" description="Disordered" evidence="15">
    <location>
        <begin position="1206"/>
        <end position="1230"/>
    </location>
</feature>
<keyword evidence="8 14" id="KW-0067">ATP-binding</keyword>
<dbReference type="InterPro" id="IPR008250">
    <property type="entry name" value="ATPase_P-typ_transduc_dom_A_sf"/>
</dbReference>
<comment type="similarity">
    <text evidence="2 14">Belongs to the cation transport ATPase (P-type) (TC 3.A.3) family. Type V subfamily.</text>
</comment>
<dbReference type="GO" id="GO:0006874">
    <property type="term" value="P:intracellular calcium ion homeostasis"/>
    <property type="evidence" value="ECO:0007669"/>
    <property type="project" value="TreeGrafter"/>
</dbReference>
<dbReference type="SUPFAM" id="SSF81653">
    <property type="entry name" value="Calcium ATPase, transduction domain A"/>
    <property type="match status" value="1"/>
</dbReference>
<dbReference type="InterPro" id="IPR023214">
    <property type="entry name" value="HAD_sf"/>
</dbReference>
<dbReference type="SFLD" id="SFLDS00003">
    <property type="entry name" value="Haloacid_Dehalogenase"/>
    <property type="match status" value="1"/>
</dbReference>
<dbReference type="FunFam" id="1.20.1110.10:FF:000023">
    <property type="entry name" value="Cation-transporting ATPase"/>
    <property type="match status" value="1"/>
</dbReference>
<comment type="subcellular location">
    <subcellularLocation>
        <location evidence="1">Late endosome membrane</location>
        <topology evidence="1">Multi-pass membrane protein</topology>
    </subcellularLocation>
    <subcellularLocation>
        <location evidence="14">Membrane</location>
        <topology evidence="14">Multi-pass membrane protein</topology>
    </subcellularLocation>
</comment>
<dbReference type="InterPro" id="IPR047821">
    <property type="entry name" value="P5B-type_ATPase"/>
</dbReference>
<dbReference type="GO" id="GO:0016887">
    <property type="term" value="F:ATP hydrolysis activity"/>
    <property type="evidence" value="ECO:0007669"/>
    <property type="project" value="InterPro"/>
</dbReference>
<dbReference type="InterPro" id="IPR006544">
    <property type="entry name" value="P-type_TPase_V"/>
</dbReference>
<dbReference type="GO" id="GO:0046872">
    <property type="term" value="F:metal ion binding"/>
    <property type="evidence" value="ECO:0007669"/>
    <property type="project" value="UniProtKB-UniRule"/>
</dbReference>
<keyword evidence="10 14" id="KW-1278">Translocase</keyword>
<feature type="transmembrane region" description="Helical" evidence="14">
    <location>
        <begin position="387"/>
        <end position="407"/>
    </location>
</feature>
<dbReference type="GO" id="GO:0005524">
    <property type="term" value="F:ATP binding"/>
    <property type="evidence" value="ECO:0007669"/>
    <property type="project" value="UniProtKB-UniRule"/>
</dbReference>
<dbReference type="Gene3D" id="3.40.1110.10">
    <property type="entry name" value="Calcium-transporting ATPase, cytoplasmic domain N"/>
    <property type="match status" value="1"/>
</dbReference>
<keyword evidence="3" id="KW-0597">Phosphoprotein</keyword>
<proteinExistence type="inferred from homology"/>
<dbReference type="InterPro" id="IPR044492">
    <property type="entry name" value="P_typ_ATPase_HD_dom"/>
</dbReference>
<feature type="transmembrane region" description="Helical" evidence="14">
    <location>
        <begin position="907"/>
        <end position="929"/>
    </location>
</feature>
<reference evidence="18" key="2">
    <citation type="submission" date="2020-11" db="EMBL/GenBank/DDBJ databases">
        <authorList>
            <person name="McCartney M.A."/>
            <person name="Auch B."/>
            <person name="Kono T."/>
            <person name="Mallez S."/>
            <person name="Becker A."/>
            <person name="Gohl D.M."/>
            <person name="Silverstein K.A.T."/>
            <person name="Koren S."/>
            <person name="Bechman K.B."/>
            <person name="Herman A."/>
            <person name="Abrahante J.E."/>
            <person name="Garbe J."/>
        </authorList>
    </citation>
    <scope>NUCLEOTIDE SEQUENCE</scope>
    <source>
        <strain evidence="18">Duluth1</strain>
        <tissue evidence="18">Whole animal</tissue>
    </source>
</reference>
<keyword evidence="12 14" id="KW-0472">Membrane</keyword>
<dbReference type="SFLD" id="SFLDG00002">
    <property type="entry name" value="C1.7:_P-type_atpase_like"/>
    <property type="match status" value="1"/>
</dbReference>
<evidence type="ECO:0000256" key="4">
    <source>
        <dbReference type="ARBA" id="ARBA00022692"/>
    </source>
</evidence>
<dbReference type="SUPFAM" id="SSF56784">
    <property type="entry name" value="HAD-like"/>
    <property type="match status" value="1"/>
</dbReference>
<accession>A0A9D4K4R1</accession>
<feature type="transmembrane region" description="Helical" evidence="14">
    <location>
        <begin position="13"/>
        <end position="33"/>
    </location>
</feature>
<keyword evidence="6 14" id="KW-0547">Nucleotide-binding</keyword>
<evidence type="ECO:0000259" key="16">
    <source>
        <dbReference type="Pfam" id="PF00122"/>
    </source>
</evidence>
<feature type="transmembrane region" description="Helical" evidence="14">
    <location>
        <begin position="199"/>
        <end position="217"/>
    </location>
</feature>
<protein>
    <recommendedName>
        <fullName evidence="14">Cation-transporting ATPase</fullName>
        <ecNumber evidence="14">7.2.2.-</ecNumber>
    </recommendedName>
</protein>
<dbReference type="PANTHER" id="PTHR45630:SF8">
    <property type="entry name" value="CATION-TRANSPORTING ATPASE"/>
    <property type="match status" value="1"/>
</dbReference>
<dbReference type="InterPro" id="IPR023299">
    <property type="entry name" value="ATPase_P-typ_cyto_dom_N"/>
</dbReference>
<dbReference type="GO" id="GO:0015203">
    <property type="term" value="F:polyamine transmembrane transporter activity"/>
    <property type="evidence" value="ECO:0007669"/>
    <property type="project" value="TreeGrafter"/>
</dbReference>
<evidence type="ECO:0000256" key="1">
    <source>
        <dbReference type="ARBA" id="ARBA00004107"/>
    </source>
</evidence>
<evidence type="ECO:0000256" key="10">
    <source>
        <dbReference type="ARBA" id="ARBA00022967"/>
    </source>
</evidence>
<dbReference type="Pfam" id="PF00122">
    <property type="entry name" value="E1-E2_ATPase"/>
    <property type="match status" value="1"/>
</dbReference>
<evidence type="ECO:0000313" key="18">
    <source>
        <dbReference type="EMBL" id="KAH3832909.1"/>
    </source>
</evidence>
<dbReference type="GO" id="GO:0031902">
    <property type="term" value="C:late endosome membrane"/>
    <property type="evidence" value="ECO:0007669"/>
    <property type="project" value="UniProtKB-SubCell"/>
</dbReference>
<evidence type="ECO:0000256" key="13">
    <source>
        <dbReference type="ARBA" id="ARBA00049360"/>
    </source>
</evidence>
<feature type="domain" description="P-type ATPase A" evidence="16">
    <location>
        <begin position="233"/>
        <end position="373"/>
    </location>
</feature>
<evidence type="ECO:0000256" key="2">
    <source>
        <dbReference type="ARBA" id="ARBA00006000"/>
    </source>
</evidence>
<dbReference type="Gene3D" id="2.70.150.10">
    <property type="entry name" value="Calcium-transporting ATPase, cytoplasmic transduction domain A"/>
    <property type="match status" value="1"/>
</dbReference>
<feature type="transmembrane region" description="Helical" evidence="14">
    <location>
        <begin position="419"/>
        <end position="446"/>
    </location>
</feature>
<dbReference type="SFLD" id="SFLDF00027">
    <property type="entry name" value="p-type_atpase"/>
    <property type="match status" value="1"/>
</dbReference>
<evidence type="ECO:0000256" key="14">
    <source>
        <dbReference type="RuleBase" id="RU362082"/>
    </source>
</evidence>
<feature type="compositionally biased region" description="Basic and acidic residues" evidence="15">
    <location>
        <begin position="1219"/>
        <end position="1230"/>
    </location>
</feature>
<dbReference type="Gene3D" id="3.40.50.1000">
    <property type="entry name" value="HAD superfamily/HAD-like"/>
    <property type="match status" value="1"/>
</dbReference>
<dbReference type="EC" id="7.2.2.-" evidence="14"/>
<feature type="non-terminal residue" evidence="18">
    <location>
        <position position="1"/>
    </location>
</feature>
<evidence type="ECO:0000256" key="3">
    <source>
        <dbReference type="ARBA" id="ARBA00022553"/>
    </source>
</evidence>
<evidence type="ECO:0000256" key="9">
    <source>
        <dbReference type="ARBA" id="ARBA00022842"/>
    </source>
</evidence>
<dbReference type="InterPro" id="IPR047819">
    <property type="entry name" value="P5A-ATPase_N"/>
</dbReference>
<keyword evidence="5 14" id="KW-0479">Metal-binding</keyword>
<keyword evidence="7" id="KW-0967">Endosome</keyword>
<comment type="caution">
    <text evidence="18">The sequence shown here is derived from an EMBL/GenBank/DDBJ whole genome shotgun (WGS) entry which is preliminary data.</text>
</comment>
<keyword evidence="19" id="KW-1185">Reference proteome</keyword>
<dbReference type="Proteomes" id="UP000828390">
    <property type="component" value="Unassembled WGS sequence"/>
</dbReference>
<gene>
    <name evidence="18" type="ORF">DPMN_106205</name>
</gene>
<dbReference type="InterPro" id="IPR059000">
    <property type="entry name" value="ATPase_P-type_domA"/>
</dbReference>
<dbReference type="InterPro" id="IPR036412">
    <property type="entry name" value="HAD-like_sf"/>
</dbReference>
<dbReference type="InterPro" id="IPR001757">
    <property type="entry name" value="P_typ_ATPase"/>
</dbReference>
<dbReference type="CDD" id="cd07542">
    <property type="entry name" value="P-type_ATPase_cation"/>
    <property type="match status" value="1"/>
</dbReference>
<feature type="transmembrane region" description="Helical" evidence="14">
    <location>
        <begin position="1022"/>
        <end position="1040"/>
    </location>
</feature>
<dbReference type="FunFam" id="3.40.50.1000:FF:000045">
    <property type="entry name" value="Cation-transporting ATPase"/>
    <property type="match status" value="1"/>
</dbReference>
<dbReference type="PRINTS" id="PR00121">
    <property type="entry name" value="NAKATPASE"/>
</dbReference>
<feature type="transmembrane region" description="Helical" evidence="14">
    <location>
        <begin position="1091"/>
        <end position="1109"/>
    </location>
</feature>
<evidence type="ECO:0000256" key="8">
    <source>
        <dbReference type="ARBA" id="ARBA00022840"/>
    </source>
</evidence>
<feature type="transmembrane region" description="Helical" evidence="14">
    <location>
        <begin position="172"/>
        <end position="193"/>
    </location>
</feature>
<dbReference type="Pfam" id="PF13246">
    <property type="entry name" value="Cation_ATPase"/>
    <property type="match status" value="1"/>
</dbReference>
<evidence type="ECO:0000256" key="5">
    <source>
        <dbReference type="ARBA" id="ARBA00022723"/>
    </source>
</evidence>
<dbReference type="SUPFAM" id="SSF81665">
    <property type="entry name" value="Calcium ATPase, transmembrane domain M"/>
    <property type="match status" value="1"/>
</dbReference>
<dbReference type="InterPro" id="IPR023298">
    <property type="entry name" value="ATPase_P-typ_TM_dom_sf"/>
</dbReference>
<sequence>EVYGYERSIVKTSVTWVFIVLTAGLLRLFFFWLPHLMVRAMNKRCSLDRATVLVFRDEYKQWFVSHVHVVTKDGHPVNAGRVRSVSGGSNTPLADVEGAKKSNVIRYFVTKKIKYVWDTEYSHFIRLKGIEDNVTCNYFHDAACLSFNEVFRSRVLYGFNSIDIHVTPIIKLLFKEVLSPFYIFQIFSCTLWFVDEYMYYASCIVLISVLSITATIYQTRKMQRALRNTIQSSTIVTVIRNNNECMEINSDDLVPGDIIEIPRSGCLMQCDAVLVSGNCIVNESMLTGKYGPTDVSMDQQGFRNVPVTKTPLPNPRFTHEDSKVYFNVKDHARHILYCGTQVMQTRYYGGHKVKAVVFRTAFSTAKGELVRSILYPKPVDFRFNRDTYIFVGILGVISVMGFIYTIILMVRRDNLVEDIIIRSLDLVTIAVPPALPAALTVGIVFAQSRLKRARIYCISPRSINVCGSINTVCFDKTGTLTEEGLDMHSIVPVHDGKFGLELSSVKMLPRGNMMVGMATCHSLTIIEGVLSGDPLELIMFESIGWELKEPGMEESSNFDTICPTIVYPKTEEPVGPVYHNLTSRFEIGIVRQFTFSSSLQRMSVIVRQLGSDHFDIYTKGAPEMVSSLCVTDTVPPDFHDVLMTYTRHGYRVLALAYKPLSDRLKYPKLQRIEREQVERGLTFLGLIIMENRLKPETTQVINQLNRANIRTIMVTGDNMLTALSVARESGFVKPTEPIILVQAFPPQTDAVGNVTETPHVEYVYTDAREDVEDNVNSMGIKDGGADIEKGQGRIYHFAVTGKSWAVLKEHFSELMSKIVVRGTIFARMSPDQKAQLVENLQDLGYYVGMCGDGANDCGALKTAHAGISLSEAEASVASPFTSKNANISCVPTVIREGRAALVTSFGIFKYMACYSLTQFLSVLILYWISNNLTDFEFLYIDLILLTSLSVTFGRTHAYGKLHRVPPLVKLTSVAPVLSLILHIIIMLAVQVFFLFYIKQASWFVAFVIDPEDEYNYISYENMAIYVSSTYQYIILAIIFSKGKPYRKSMFTNYAFLVNLIIVFGVTAWLNIYPTDAVAEFFELQMPPDVPYRFIFLGVGFINLLLCLLLETFVLDSHFMTVTVQNKLERILPGARPRYEEVESLLQANSTWPPVTSEDLASTFQRLDSAYQSRSTLNEMDNLSLSGSESGSIRLTASTGKQRTRLDNGILSGVDNPTYHGDEHSNESTRL</sequence>
<dbReference type="PANTHER" id="PTHR45630">
    <property type="entry name" value="CATION-TRANSPORTING ATPASE-RELATED"/>
    <property type="match status" value="1"/>
</dbReference>
<dbReference type="PROSITE" id="PS00154">
    <property type="entry name" value="ATPASE_E1_E2"/>
    <property type="match status" value="1"/>
</dbReference>
<feature type="domain" description="P5B-type ATPase N-terminal" evidence="17">
    <location>
        <begin position="1"/>
        <end position="118"/>
    </location>
</feature>
<feature type="transmembrane region" description="Helical" evidence="14">
    <location>
        <begin position="1052"/>
        <end position="1071"/>
    </location>
</feature>
<feature type="transmembrane region" description="Helical" evidence="14">
    <location>
        <begin position="973"/>
        <end position="997"/>
    </location>
</feature>
<comment type="catalytic activity">
    <reaction evidence="13 14">
        <text>ATP + H2O = ADP + phosphate + H(+)</text>
        <dbReference type="Rhea" id="RHEA:13065"/>
        <dbReference type="ChEBI" id="CHEBI:15377"/>
        <dbReference type="ChEBI" id="CHEBI:15378"/>
        <dbReference type="ChEBI" id="CHEBI:30616"/>
        <dbReference type="ChEBI" id="CHEBI:43474"/>
        <dbReference type="ChEBI" id="CHEBI:456216"/>
    </reaction>
</comment>
<dbReference type="NCBIfam" id="TIGR01657">
    <property type="entry name" value="P-ATPase-V"/>
    <property type="match status" value="1"/>
</dbReference>
<evidence type="ECO:0000313" key="19">
    <source>
        <dbReference type="Proteomes" id="UP000828390"/>
    </source>
</evidence>
<evidence type="ECO:0000256" key="6">
    <source>
        <dbReference type="ARBA" id="ARBA00022741"/>
    </source>
</evidence>
<dbReference type="NCBIfam" id="TIGR01494">
    <property type="entry name" value="ATPase_P-type"/>
    <property type="match status" value="2"/>
</dbReference>
<dbReference type="AlphaFoldDB" id="A0A9D4K4R1"/>
<dbReference type="GO" id="GO:0015662">
    <property type="term" value="F:P-type ion transporter activity"/>
    <property type="evidence" value="ECO:0007669"/>
    <property type="project" value="InterPro"/>
</dbReference>
<dbReference type="GO" id="GO:0019829">
    <property type="term" value="F:ATPase-coupled monoatomic cation transmembrane transporter activity"/>
    <property type="evidence" value="ECO:0007669"/>
    <property type="project" value="UniProtKB-UniRule"/>
</dbReference>